<dbReference type="Pfam" id="PF16810">
    <property type="entry name" value="RXLR"/>
    <property type="match status" value="1"/>
</dbReference>
<proteinExistence type="inferred from homology"/>
<comment type="subcellular location">
    <subcellularLocation>
        <location evidence="1 5">Secreted</location>
    </subcellularLocation>
</comment>
<feature type="chain" id="PRO_5028521316" description="RxLR effector protein" evidence="5">
    <location>
        <begin position="22"/>
        <end position="131"/>
    </location>
</feature>
<keyword evidence="7" id="KW-1185">Reference proteome</keyword>
<comment type="function">
    <text evidence="5">Effector that suppresses plant defense responses during pathogen infection.</text>
</comment>
<evidence type="ECO:0000256" key="3">
    <source>
        <dbReference type="ARBA" id="ARBA00022525"/>
    </source>
</evidence>
<dbReference type="AlphaFoldDB" id="A0A225V783"/>
<comment type="caution">
    <text evidence="6">The sequence shown here is derived from an EMBL/GenBank/DDBJ whole genome shotgun (WGS) entry which is preliminary data.</text>
</comment>
<dbReference type="InterPro" id="IPR031825">
    <property type="entry name" value="RXLR"/>
</dbReference>
<dbReference type="OrthoDB" id="124496at2759"/>
<name>A0A225V783_9STRA</name>
<keyword evidence="3 5" id="KW-0964">Secreted</keyword>
<protein>
    <recommendedName>
        <fullName evidence="5">RxLR effector protein</fullName>
    </recommendedName>
</protein>
<feature type="signal peptide" evidence="5">
    <location>
        <begin position="1"/>
        <end position="21"/>
    </location>
</feature>
<comment type="domain">
    <text evidence="5">The RxLR-dEER motif acts to carry the protein into the host cell cytoplasm through binding to cell surface phosphatidylinositol-3-phosphate.</text>
</comment>
<dbReference type="Proteomes" id="UP000198211">
    <property type="component" value="Unassembled WGS sequence"/>
</dbReference>
<dbReference type="EMBL" id="NBNE01007003">
    <property type="protein sequence ID" value="OWZ01225.1"/>
    <property type="molecule type" value="Genomic_DNA"/>
</dbReference>
<keyword evidence="4 5" id="KW-0732">Signal</keyword>
<evidence type="ECO:0000313" key="7">
    <source>
        <dbReference type="Proteomes" id="UP000198211"/>
    </source>
</evidence>
<gene>
    <name evidence="6" type="ORF">PHMEG_00027430</name>
</gene>
<accession>A0A225V783</accession>
<dbReference type="GO" id="GO:0005576">
    <property type="term" value="C:extracellular region"/>
    <property type="evidence" value="ECO:0007669"/>
    <property type="project" value="UniProtKB-SubCell"/>
</dbReference>
<evidence type="ECO:0000256" key="4">
    <source>
        <dbReference type="ARBA" id="ARBA00022729"/>
    </source>
</evidence>
<reference evidence="7" key="1">
    <citation type="submission" date="2017-03" db="EMBL/GenBank/DDBJ databases">
        <title>Phytopthora megakarya and P. palmivora, two closely related causual agents of cacao black pod achieved similar genome size and gene model numbers by different mechanisms.</title>
        <authorList>
            <person name="Ali S."/>
            <person name="Shao J."/>
            <person name="Larry D.J."/>
            <person name="Kronmiller B."/>
            <person name="Shen D."/>
            <person name="Strem M.D."/>
            <person name="Melnick R.L."/>
            <person name="Guiltinan M.J."/>
            <person name="Tyler B.M."/>
            <person name="Meinhardt L.W."/>
            <person name="Bailey B.A."/>
        </authorList>
    </citation>
    <scope>NUCLEOTIDE SEQUENCE [LARGE SCALE GENOMIC DNA]</scope>
    <source>
        <strain evidence="7">zdho120</strain>
    </source>
</reference>
<evidence type="ECO:0000256" key="5">
    <source>
        <dbReference type="RuleBase" id="RU367124"/>
    </source>
</evidence>
<sequence>MHPSYAVFAVVVATFFVDSNAVVTTQPQGQIKLAEVSTPNHIQSAERNTDMNRLLRSGYDLEDDVDSEERGFENYYKVWHKNGETSAAIKKDLGIAGLVYRYGKRSEKLLARDEYKKWKGYKAYLKTHPLD</sequence>
<evidence type="ECO:0000313" key="6">
    <source>
        <dbReference type="EMBL" id="OWZ01225.1"/>
    </source>
</evidence>
<evidence type="ECO:0000256" key="1">
    <source>
        <dbReference type="ARBA" id="ARBA00004613"/>
    </source>
</evidence>
<comment type="similarity">
    <text evidence="2 5">Belongs to the RxLR effector family.</text>
</comment>
<evidence type="ECO:0000256" key="2">
    <source>
        <dbReference type="ARBA" id="ARBA00010400"/>
    </source>
</evidence>
<organism evidence="6 7">
    <name type="scientific">Phytophthora megakarya</name>
    <dbReference type="NCBI Taxonomy" id="4795"/>
    <lineage>
        <taxon>Eukaryota</taxon>
        <taxon>Sar</taxon>
        <taxon>Stramenopiles</taxon>
        <taxon>Oomycota</taxon>
        <taxon>Peronosporomycetes</taxon>
        <taxon>Peronosporales</taxon>
        <taxon>Peronosporaceae</taxon>
        <taxon>Phytophthora</taxon>
    </lineage>
</organism>